<dbReference type="eggNOG" id="COG3832">
    <property type="taxonomic scope" value="Bacteria"/>
</dbReference>
<evidence type="ECO:0000313" key="2">
    <source>
        <dbReference type="EMBL" id="GAB20114.1"/>
    </source>
</evidence>
<dbReference type="InterPro" id="IPR019587">
    <property type="entry name" value="Polyketide_cyclase/dehydratase"/>
</dbReference>
<comment type="caution">
    <text evidence="2">The sequence shown here is derived from an EMBL/GenBank/DDBJ whole genome shotgun (WGS) entry which is preliminary data.</text>
</comment>
<feature type="transmembrane region" description="Helical" evidence="1">
    <location>
        <begin position="6"/>
        <end position="26"/>
    </location>
</feature>
<keyword evidence="3" id="KW-1185">Reference proteome</keyword>
<keyword evidence="1" id="KW-1133">Transmembrane helix</keyword>
<evidence type="ECO:0008006" key="4">
    <source>
        <dbReference type="Google" id="ProtNLM"/>
    </source>
</evidence>
<protein>
    <recommendedName>
        <fullName evidence="4">Polyketide cyclase/dehydrase</fullName>
    </recommendedName>
</protein>
<dbReference type="CDD" id="cd07821">
    <property type="entry name" value="PYR_PYL_RCAR_like"/>
    <property type="match status" value="1"/>
</dbReference>
<gene>
    <name evidence="2" type="ORF">GOEFS_106_00100</name>
</gene>
<name>H0R4W3_9ACTN</name>
<dbReference type="SUPFAM" id="SSF55961">
    <property type="entry name" value="Bet v1-like"/>
    <property type="match status" value="1"/>
</dbReference>
<dbReference type="OrthoDB" id="4546998at2"/>
<dbReference type="Gene3D" id="3.30.530.20">
    <property type="match status" value="1"/>
</dbReference>
<proteinExistence type="predicted"/>
<dbReference type="Pfam" id="PF10604">
    <property type="entry name" value="Polyketide_cyc2"/>
    <property type="match status" value="1"/>
</dbReference>
<keyword evidence="1" id="KW-0472">Membrane</keyword>
<evidence type="ECO:0000256" key="1">
    <source>
        <dbReference type="SAM" id="Phobius"/>
    </source>
</evidence>
<dbReference type="AlphaFoldDB" id="H0R4W3"/>
<keyword evidence="1" id="KW-0812">Transmembrane</keyword>
<reference evidence="2 3" key="1">
    <citation type="submission" date="2011-12" db="EMBL/GenBank/DDBJ databases">
        <title>Whole genome shotgun sequence of Gordonia effusa NBRC 100432.</title>
        <authorList>
            <person name="Yoshida I."/>
            <person name="Takarada H."/>
            <person name="Hosoyama A."/>
            <person name="Tsuchikane K."/>
            <person name="Katsumata H."/>
            <person name="Yamazaki S."/>
            <person name="Fujita N."/>
        </authorList>
    </citation>
    <scope>NUCLEOTIDE SEQUENCE [LARGE SCALE GENOMIC DNA]</scope>
    <source>
        <strain evidence="2 3">NBRC 100432</strain>
    </source>
</reference>
<dbReference type="EMBL" id="BAEH01000106">
    <property type="protein sequence ID" value="GAB20114.1"/>
    <property type="molecule type" value="Genomic_DNA"/>
</dbReference>
<sequence>MTALIIVGVVVVVLGGLAGLLALYLLRKWAKQVLNGGGSLLKPVPASEVDDFFATKASFVVSSERTFNHTPDKVWAALNSNGVFSWIPLIDGIRYTSDSRGVGAARLFDGKLVAAAEEVTRWDENQRLTVQGTRTSVPIVIKSFAEEYVLTPTGSGTTVTWTIAAQPKFGGILPLKLAAPFIRPFMKAGIRGLETRV</sequence>
<dbReference type="RefSeq" id="WP_007319449.1">
    <property type="nucleotide sequence ID" value="NZ_BAEH01000106.1"/>
</dbReference>
<dbReference type="InterPro" id="IPR023393">
    <property type="entry name" value="START-like_dom_sf"/>
</dbReference>
<organism evidence="2 3">
    <name type="scientific">Gordonia effusa NBRC 100432</name>
    <dbReference type="NCBI Taxonomy" id="1077974"/>
    <lineage>
        <taxon>Bacteria</taxon>
        <taxon>Bacillati</taxon>
        <taxon>Actinomycetota</taxon>
        <taxon>Actinomycetes</taxon>
        <taxon>Mycobacteriales</taxon>
        <taxon>Gordoniaceae</taxon>
        <taxon>Gordonia</taxon>
    </lineage>
</organism>
<evidence type="ECO:0000313" key="3">
    <source>
        <dbReference type="Proteomes" id="UP000035034"/>
    </source>
</evidence>
<dbReference type="Proteomes" id="UP000035034">
    <property type="component" value="Unassembled WGS sequence"/>
</dbReference>
<accession>H0R4W3</accession>